<protein>
    <submittedName>
        <fullName evidence="2">Cupin domain-containing protein</fullName>
    </submittedName>
</protein>
<organism evidence="2 3">
    <name type="scientific">Thiobacillus sedimenti</name>
    <dbReference type="NCBI Taxonomy" id="3110231"/>
    <lineage>
        <taxon>Bacteria</taxon>
        <taxon>Pseudomonadati</taxon>
        <taxon>Pseudomonadota</taxon>
        <taxon>Betaproteobacteria</taxon>
        <taxon>Nitrosomonadales</taxon>
        <taxon>Thiobacillaceae</taxon>
        <taxon>Thiobacillus</taxon>
    </lineage>
</organism>
<dbReference type="EMBL" id="CP141769">
    <property type="protein sequence ID" value="WRS37967.1"/>
    <property type="molecule type" value="Genomic_DNA"/>
</dbReference>
<reference evidence="2 3" key="1">
    <citation type="submission" date="2023-12" db="EMBL/GenBank/DDBJ databases">
        <title>Thiobacillus sedimentum sp. nov., a chemolithoautotrophic sulfur-oxidizing bacterium isolated from freshwater sediment.</title>
        <authorList>
            <person name="Luo J."/>
            <person name="Dai C."/>
        </authorList>
    </citation>
    <scope>NUCLEOTIDE SEQUENCE [LARGE SCALE GENOMIC DNA]</scope>
    <source>
        <strain evidence="2 3">SCUT-2</strain>
    </source>
</reference>
<dbReference type="Pfam" id="PF05899">
    <property type="entry name" value="Cupin_3"/>
    <property type="match status" value="1"/>
</dbReference>
<dbReference type="InterPro" id="IPR014710">
    <property type="entry name" value="RmlC-like_jellyroll"/>
</dbReference>
<sequence>MTGIIVDAAPGARRLAALGVDRWPLWETGVAEFPWTYAETETSYILEGRVVVTPQGGEPVALAAGQLATFPAGLACTWKVIEPLRKRYRFG</sequence>
<dbReference type="InterPro" id="IPR011051">
    <property type="entry name" value="RmlC_Cupin_sf"/>
</dbReference>
<evidence type="ECO:0000313" key="3">
    <source>
        <dbReference type="Proteomes" id="UP001334732"/>
    </source>
</evidence>
<proteinExistence type="predicted"/>
<accession>A0ABZ1CF14</accession>
<evidence type="ECO:0000259" key="1">
    <source>
        <dbReference type="Pfam" id="PF05899"/>
    </source>
</evidence>
<dbReference type="SUPFAM" id="SSF51182">
    <property type="entry name" value="RmlC-like cupins"/>
    <property type="match status" value="1"/>
</dbReference>
<dbReference type="Gene3D" id="2.60.120.10">
    <property type="entry name" value="Jelly Rolls"/>
    <property type="match status" value="1"/>
</dbReference>
<name>A0ABZ1CF14_9PROT</name>
<dbReference type="InterPro" id="IPR008579">
    <property type="entry name" value="UGlyAH_Cupin_dom"/>
</dbReference>
<dbReference type="Proteomes" id="UP001334732">
    <property type="component" value="Chromosome"/>
</dbReference>
<dbReference type="PANTHER" id="PTHR33271:SF22">
    <property type="entry name" value="OS04G0445200 PROTEIN"/>
    <property type="match status" value="1"/>
</dbReference>
<gene>
    <name evidence="2" type="ORF">VA613_08015</name>
</gene>
<dbReference type="RefSeq" id="WP_324778581.1">
    <property type="nucleotide sequence ID" value="NZ_CP141769.1"/>
</dbReference>
<keyword evidence="3" id="KW-1185">Reference proteome</keyword>
<feature type="domain" description="(S)-ureidoglycine aminohydrolase cupin" evidence="1">
    <location>
        <begin position="16"/>
        <end position="88"/>
    </location>
</feature>
<dbReference type="CDD" id="cd02227">
    <property type="entry name" value="cupin_TM1112-like"/>
    <property type="match status" value="1"/>
</dbReference>
<dbReference type="PANTHER" id="PTHR33271">
    <property type="entry name" value="OS04G0445200 PROTEIN"/>
    <property type="match status" value="1"/>
</dbReference>
<evidence type="ECO:0000313" key="2">
    <source>
        <dbReference type="EMBL" id="WRS37967.1"/>
    </source>
</evidence>